<accession>A0A9X7Z8Q6</accession>
<keyword evidence="2" id="KW-1185">Reference proteome</keyword>
<proteinExistence type="predicted"/>
<dbReference type="RefSeq" id="WP_206658003.1">
    <property type="nucleotide sequence ID" value="NZ_CP071182.1"/>
</dbReference>
<evidence type="ECO:0000313" key="2">
    <source>
        <dbReference type="Proteomes" id="UP000663505"/>
    </source>
</evidence>
<protein>
    <submittedName>
        <fullName evidence="1">Uncharacterized protein</fullName>
    </submittedName>
</protein>
<gene>
    <name evidence="1" type="ORF">JZ786_06860</name>
</gene>
<dbReference type="KEGG" id="afx:JZ786_06860"/>
<evidence type="ECO:0000313" key="1">
    <source>
        <dbReference type="EMBL" id="QSO48680.1"/>
    </source>
</evidence>
<dbReference type="AlphaFoldDB" id="A0A9X7Z8Q6"/>
<organism evidence="1 2">
    <name type="scientific">Alicyclobacillus mengziensis</name>
    <dbReference type="NCBI Taxonomy" id="2931921"/>
    <lineage>
        <taxon>Bacteria</taxon>
        <taxon>Bacillati</taxon>
        <taxon>Bacillota</taxon>
        <taxon>Bacilli</taxon>
        <taxon>Bacillales</taxon>
        <taxon>Alicyclobacillaceae</taxon>
        <taxon>Alicyclobacillus</taxon>
    </lineage>
</organism>
<sequence length="52" mass="5829">MALRRQQSNGSEKVVIRVNRVPHPQPDAAEDLIARLVVRELVSRRGTPEGIL</sequence>
<dbReference type="Proteomes" id="UP000663505">
    <property type="component" value="Chromosome"/>
</dbReference>
<dbReference type="EMBL" id="CP071182">
    <property type="protein sequence ID" value="QSO48680.1"/>
    <property type="molecule type" value="Genomic_DNA"/>
</dbReference>
<name>A0A9X7Z8Q6_9BACL</name>
<reference evidence="1 2" key="1">
    <citation type="submission" date="2021-02" db="EMBL/GenBank/DDBJ databases">
        <title>Alicyclobacillus curvatus sp. nov. and Alicyclobacillus mengziensis sp. nov., two acidophilic bacteria isolated from acid mine drainage.</title>
        <authorList>
            <person name="Huang Y."/>
        </authorList>
    </citation>
    <scope>NUCLEOTIDE SEQUENCE [LARGE SCALE GENOMIC DNA]</scope>
    <source>
        <strain evidence="1 2">S30H14</strain>
    </source>
</reference>